<dbReference type="InterPro" id="IPR029058">
    <property type="entry name" value="AB_hydrolase_fold"/>
</dbReference>
<dbReference type="Proteomes" id="UP000199626">
    <property type="component" value="Unassembled WGS sequence"/>
</dbReference>
<reference evidence="4" key="1">
    <citation type="submission" date="2016-10" db="EMBL/GenBank/DDBJ databases">
        <authorList>
            <person name="Varghese N."/>
            <person name="Submissions S."/>
        </authorList>
    </citation>
    <scope>NUCLEOTIDE SEQUENCE [LARGE SCALE GENOMIC DNA]</scope>
    <source>
        <strain evidence="4">CGMCC 1.10824</strain>
    </source>
</reference>
<dbReference type="OrthoDB" id="9815903at2"/>
<evidence type="ECO:0000259" key="2">
    <source>
        <dbReference type="Pfam" id="PF25023"/>
    </source>
</evidence>
<sequence length="423" mass="43862">MRSGGAGSLTEYRYTVADDVVIVQRKSASTRTEATYLLFKDHLGSVFTTLASTGEIISQQLFSAFGQTRTIYTAGGVALGSMLPPTEQGFTGHRQMDALGIVHMKGRIYDPTLGRFLQADPHIQAPKNSQSYNRYSYVLNNPISMTDPSGYFFKKLFKAIADIPILNAVISVAFAIYCQACLVAYNAMSTYALTGSLKAAFTSGIATAIMPGGGSVGNVLASAVIGGVSSRLQGGNFGHGFWAAGVGAAMGGATKGIKNPVGKVLASAVVGGTISKITGGKFANGAYSAAFAAALTADWSDKPVDPKAAQHAKMSAKAYGGKVGDKVGDYEITKIHSDDTGLRAALFVDGSGNQVLAYAGTDFTSWADWKANILQGMGLESAQYTNAIELARSYGSITFTGHSLGGGLASAAAIYTGGDSFGI</sequence>
<dbReference type="SUPFAM" id="SSF53474">
    <property type="entry name" value="alpha/beta-Hydrolases"/>
    <property type="match status" value="1"/>
</dbReference>
<dbReference type="PANTHER" id="PTHR32305">
    <property type="match status" value="1"/>
</dbReference>
<dbReference type="PANTHER" id="PTHR32305:SF15">
    <property type="entry name" value="PROTEIN RHSA-RELATED"/>
    <property type="match status" value="1"/>
</dbReference>
<accession>A0A1G6CQ82</accession>
<dbReference type="AlphaFoldDB" id="A0A1G6CQ82"/>
<dbReference type="Pfam" id="PF25023">
    <property type="entry name" value="TEN_YD-shell"/>
    <property type="match status" value="1"/>
</dbReference>
<dbReference type="RefSeq" id="WP_092593013.1">
    <property type="nucleotide sequence ID" value="NZ_FMXN01000006.1"/>
</dbReference>
<dbReference type="EMBL" id="FMXN01000006">
    <property type="protein sequence ID" value="SDB35049.1"/>
    <property type="molecule type" value="Genomic_DNA"/>
</dbReference>
<proteinExistence type="predicted"/>
<keyword evidence="4" id="KW-1185">Reference proteome</keyword>
<dbReference type="STRING" id="1159017.SAMN02927930_01358"/>
<protein>
    <submittedName>
        <fullName evidence="3">RHS repeat-associated core domain-containing protein</fullName>
    </submittedName>
</protein>
<dbReference type="Gene3D" id="2.180.10.10">
    <property type="entry name" value="RHS repeat-associated core"/>
    <property type="match status" value="1"/>
</dbReference>
<organism evidence="3 4">
    <name type="scientific">Pseudidiomarina indica</name>
    <dbReference type="NCBI Taxonomy" id="1159017"/>
    <lineage>
        <taxon>Bacteria</taxon>
        <taxon>Pseudomonadati</taxon>
        <taxon>Pseudomonadota</taxon>
        <taxon>Gammaproteobacteria</taxon>
        <taxon>Alteromonadales</taxon>
        <taxon>Idiomarinaceae</taxon>
        <taxon>Pseudidiomarina</taxon>
    </lineage>
</organism>
<dbReference type="Pfam" id="PF26363">
    <property type="entry name" value="Phospholipase-like"/>
    <property type="match status" value="1"/>
</dbReference>
<dbReference type="InterPro" id="IPR056823">
    <property type="entry name" value="TEN-like_YD-shell"/>
</dbReference>
<name>A0A1G6CQ82_9GAMM</name>
<evidence type="ECO:0000313" key="4">
    <source>
        <dbReference type="Proteomes" id="UP000199626"/>
    </source>
</evidence>
<evidence type="ECO:0000256" key="1">
    <source>
        <dbReference type="ARBA" id="ARBA00022737"/>
    </source>
</evidence>
<dbReference type="InterPro" id="IPR022385">
    <property type="entry name" value="Rhs_assc_core"/>
</dbReference>
<evidence type="ECO:0000313" key="3">
    <source>
        <dbReference type="EMBL" id="SDB35049.1"/>
    </source>
</evidence>
<keyword evidence="1" id="KW-0677">Repeat</keyword>
<feature type="domain" description="Teneurin-like YD-shell" evidence="2">
    <location>
        <begin position="8"/>
        <end position="143"/>
    </location>
</feature>
<dbReference type="InterPro" id="IPR050708">
    <property type="entry name" value="T6SS_VgrG/RHS"/>
</dbReference>
<dbReference type="NCBIfam" id="TIGR03696">
    <property type="entry name" value="Rhs_assc_core"/>
    <property type="match status" value="1"/>
</dbReference>
<gene>
    <name evidence="3" type="ORF">SAMN02927930_01358</name>
</gene>
<dbReference type="Gene3D" id="3.40.50.1820">
    <property type="entry name" value="alpha/beta hydrolase"/>
    <property type="match status" value="1"/>
</dbReference>